<protein>
    <submittedName>
        <fullName evidence="1">Uncharacterized protein</fullName>
    </submittedName>
</protein>
<sequence length="643" mass="69475">MKISPFLLPLTLGAAGCASGAVFARFDLSPFLSAITSLLGGNGLLQAALGTLGGVFGVDQTFDYVVIGGGTAGDAIGVRLAEAGFKVAIVEAGEYHELSKPIFSTVPGFDLFFIGSNVLDTYLPADWGFVTEPHPATNYRRIKYTQGKCVGGSSAVNAMLYHRGPSSMYDIWAEAVGDDSYRLDQFNEFYKKSVTFSPPGQGDSDLADQDYYSDDFAPSGQGGPVQVSYANYISPWVKRLEAALQSVGLSRNLAFNRGGLLGFHAAQTTIRKSDATRSTSAEYIYMARNKRLPSLKLFTSTEATQITFDDQRRATGVNVKSFGAKYHIKAKNEVILSAGAFKSPQLLMTSGIGPRATLQEFGIPVVSALEGVGQNMWDHIFFGLSYAVKIPTFDQLLHNPVYLAEAVAQYTITHTGPFSSNAVGLYGFEKIPPNYRNAFSWDTINKLSGFSDDFPEVEHLSIDGFTGNFQSLIFQQPLGFTNYATLQSALVAPLSRGNVTIRSSSATDAPIISPNWLSDRADQEVAIALFKRMREVLETDAVQEVALGKEYWPGSKVQTDEEILNFIRKSFITVWHASCTCKMGREGDAMAVVDSAARVFGVSGLRVVDASAFPLLIPGHPSSTVYALAEKIADGIIRSAGAN</sequence>
<evidence type="ECO:0000313" key="2">
    <source>
        <dbReference type="Proteomes" id="UP001143910"/>
    </source>
</evidence>
<proteinExistence type="predicted"/>
<dbReference type="Proteomes" id="UP001143910">
    <property type="component" value="Unassembled WGS sequence"/>
</dbReference>
<name>A0ACC1MY41_9HYPO</name>
<reference evidence="1" key="1">
    <citation type="submission" date="2022-08" db="EMBL/GenBank/DDBJ databases">
        <title>Genome Sequence of Lecanicillium fungicola.</title>
        <authorList>
            <person name="Buettner E."/>
        </authorList>
    </citation>
    <scope>NUCLEOTIDE SEQUENCE</scope>
    <source>
        <strain evidence="1">Babe33</strain>
    </source>
</reference>
<organism evidence="1 2">
    <name type="scientific">Zarea fungicola</name>
    <dbReference type="NCBI Taxonomy" id="93591"/>
    <lineage>
        <taxon>Eukaryota</taxon>
        <taxon>Fungi</taxon>
        <taxon>Dikarya</taxon>
        <taxon>Ascomycota</taxon>
        <taxon>Pezizomycotina</taxon>
        <taxon>Sordariomycetes</taxon>
        <taxon>Hypocreomycetidae</taxon>
        <taxon>Hypocreales</taxon>
        <taxon>Cordycipitaceae</taxon>
        <taxon>Zarea</taxon>
    </lineage>
</organism>
<accession>A0ACC1MY41</accession>
<gene>
    <name evidence="1" type="ORF">NQ176_g7851</name>
</gene>
<keyword evidence="2" id="KW-1185">Reference proteome</keyword>
<dbReference type="EMBL" id="JANJQO010001403">
    <property type="protein sequence ID" value="KAJ2971118.1"/>
    <property type="molecule type" value="Genomic_DNA"/>
</dbReference>
<comment type="caution">
    <text evidence="1">The sequence shown here is derived from an EMBL/GenBank/DDBJ whole genome shotgun (WGS) entry which is preliminary data.</text>
</comment>
<evidence type="ECO:0000313" key="1">
    <source>
        <dbReference type="EMBL" id="KAJ2971118.1"/>
    </source>
</evidence>